<dbReference type="Pfam" id="PF01557">
    <property type="entry name" value="FAA_hydrolase"/>
    <property type="match status" value="1"/>
</dbReference>
<evidence type="ECO:0000259" key="11">
    <source>
        <dbReference type="Pfam" id="PF01557"/>
    </source>
</evidence>
<name>A0ABU2Y342_9FLAO</name>
<evidence type="ECO:0000256" key="1">
    <source>
        <dbReference type="ARBA" id="ARBA00001913"/>
    </source>
</evidence>
<dbReference type="Gene3D" id="2.30.30.230">
    <property type="entry name" value="Fumarylacetoacetase, N-terminal domain"/>
    <property type="match status" value="1"/>
</dbReference>
<sequence>MEITANNPQMKSWLKVDSNSDFPIQNIPFGVFITKDDIITIGTRIGNYAIDLCALQQLGYFDDLHLSEDLFMQDTLNDFISLGRNVTRQVRNRIGEIFDIQNTTLQNNVSQKETVIFNIDDVEMQLPVAIGDYTDFYSSKEHATNVGTMFRDPENALLPNWLHIPVGYHGRSSSIIVSGTEIKRPQGQTLPADAKSPVFGPSRLVDFELEMAFITTDANDLGEPVTIENAEEHIFGMVLFNDWSARDIQKWEYVPLGPFLAKNFASTISPWIVTMDALEPYRTTNTEQSPEPLPYLQQEENNNFDIKLQVAIQPENTEETVVTNSNFKHMYWTMIQQLTHHTVNGCNVRAGDMLGSGTISGPTSDSYGSMLELAWKGTKPIQMNDGSERKFINDNDTVILRGHCDNGSVRIGFGECKGKILPA</sequence>
<feature type="domain" description="Fumarylacetoacetase-like C-terminal" evidence="11">
    <location>
        <begin position="134"/>
        <end position="417"/>
    </location>
</feature>
<dbReference type="SUPFAM" id="SSF56529">
    <property type="entry name" value="FAH"/>
    <property type="match status" value="1"/>
</dbReference>
<proteinExistence type="predicted"/>
<evidence type="ECO:0000256" key="6">
    <source>
        <dbReference type="ARBA" id="ARBA00022801"/>
    </source>
</evidence>
<dbReference type="InterPro" id="IPR011234">
    <property type="entry name" value="Fumarylacetoacetase-like_C"/>
</dbReference>
<dbReference type="Proteomes" id="UP001252186">
    <property type="component" value="Unassembled WGS sequence"/>
</dbReference>
<dbReference type="RefSeq" id="WP_311592051.1">
    <property type="nucleotide sequence ID" value="NZ_JAVRHV010000001.1"/>
</dbReference>
<feature type="domain" description="Fumarylacetoacetase N-terminal" evidence="12">
    <location>
        <begin position="25"/>
        <end position="127"/>
    </location>
</feature>
<gene>
    <name evidence="13" type="primary">fahA</name>
    <name evidence="13" type="ORF">RM519_03025</name>
</gene>
<comment type="pathway">
    <text evidence="3">Amino-acid degradation; L-phenylalanine degradation; acetoacetate and fumarate from L-phenylalanine: step 6/6.</text>
</comment>
<evidence type="ECO:0000313" key="14">
    <source>
        <dbReference type="Proteomes" id="UP001252186"/>
    </source>
</evidence>
<dbReference type="Gene3D" id="3.90.850.10">
    <property type="entry name" value="Fumarylacetoacetase-like, C-terminal domain"/>
    <property type="match status" value="1"/>
</dbReference>
<dbReference type="EC" id="3.7.1.2" evidence="4"/>
<keyword evidence="7" id="KW-0106">Calcium</keyword>
<organism evidence="13 14">
    <name type="scientific">Urechidicola vernalis</name>
    <dbReference type="NCBI Taxonomy" id="3075600"/>
    <lineage>
        <taxon>Bacteria</taxon>
        <taxon>Pseudomonadati</taxon>
        <taxon>Bacteroidota</taxon>
        <taxon>Flavobacteriia</taxon>
        <taxon>Flavobacteriales</taxon>
        <taxon>Flavobacteriaceae</taxon>
        <taxon>Urechidicola</taxon>
    </lineage>
</organism>
<comment type="cofactor">
    <cofactor evidence="2">
        <name>Mg(2+)</name>
        <dbReference type="ChEBI" id="CHEBI:18420"/>
    </cofactor>
</comment>
<dbReference type="EMBL" id="JAVRHV010000001">
    <property type="protein sequence ID" value="MDT0552210.1"/>
    <property type="molecule type" value="Genomic_DNA"/>
</dbReference>
<evidence type="ECO:0000256" key="3">
    <source>
        <dbReference type="ARBA" id="ARBA00004782"/>
    </source>
</evidence>
<dbReference type="NCBIfam" id="TIGR01266">
    <property type="entry name" value="fum_ac_acetase"/>
    <property type="match status" value="1"/>
</dbReference>
<accession>A0ABU2Y342</accession>
<keyword evidence="8" id="KW-0460">Magnesium</keyword>
<evidence type="ECO:0000256" key="9">
    <source>
        <dbReference type="ARBA" id="ARBA00022878"/>
    </source>
</evidence>
<dbReference type="InterPro" id="IPR005959">
    <property type="entry name" value="Fumarylacetoacetase"/>
</dbReference>
<dbReference type="InterPro" id="IPR015377">
    <property type="entry name" value="Fumarylacetoacetase_N"/>
</dbReference>
<dbReference type="PANTHER" id="PTHR43069:SF2">
    <property type="entry name" value="FUMARYLACETOACETASE"/>
    <property type="match status" value="1"/>
</dbReference>
<keyword evidence="6 13" id="KW-0378">Hydrolase</keyword>
<evidence type="ECO:0000256" key="7">
    <source>
        <dbReference type="ARBA" id="ARBA00022837"/>
    </source>
</evidence>
<dbReference type="InterPro" id="IPR036663">
    <property type="entry name" value="Fumarylacetoacetase_C_sf"/>
</dbReference>
<evidence type="ECO:0000256" key="2">
    <source>
        <dbReference type="ARBA" id="ARBA00001946"/>
    </source>
</evidence>
<keyword evidence="10" id="KW-0585">Phenylalanine catabolism</keyword>
<keyword evidence="5" id="KW-0479">Metal-binding</keyword>
<dbReference type="Pfam" id="PF09298">
    <property type="entry name" value="FAA_hydrolase_N"/>
    <property type="match status" value="1"/>
</dbReference>
<evidence type="ECO:0000256" key="5">
    <source>
        <dbReference type="ARBA" id="ARBA00022723"/>
    </source>
</evidence>
<evidence type="ECO:0000256" key="10">
    <source>
        <dbReference type="ARBA" id="ARBA00023232"/>
    </source>
</evidence>
<protein>
    <recommendedName>
        <fullName evidence="4">fumarylacetoacetase</fullName>
        <ecNumber evidence="4">3.7.1.2</ecNumber>
    </recommendedName>
</protein>
<evidence type="ECO:0000256" key="4">
    <source>
        <dbReference type="ARBA" id="ARBA00012094"/>
    </source>
</evidence>
<reference evidence="13 14" key="1">
    <citation type="submission" date="2023-09" db="EMBL/GenBank/DDBJ databases">
        <authorList>
            <person name="Rey-Velasco X."/>
        </authorList>
    </citation>
    <scope>NUCLEOTIDE SEQUENCE [LARGE SCALE GENOMIC DNA]</scope>
    <source>
        <strain evidence="13 14">P050</strain>
    </source>
</reference>
<evidence type="ECO:0000256" key="8">
    <source>
        <dbReference type="ARBA" id="ARBA00022842"/>
    </source>
</evidence>
<dbReference type="GO" id="GO:0004334">
    <property type="term" value="F:fumarylacetoacetase activity"/>
    <property type="evidence" value="ECO:0007669"/>
    <property type="project" value="UniProtKB-EC"/>
</dbReference>
<keyword evidence="14" id="KW-1185">Reference proteome</keyword>
<keyword evidence="9" id="KW-0828">Tyrosine catabolism</keyword>
<evidence type="ECO:0000259" key="12">
    <source>
        <dbReference type="Pfam" id="PF09298"/>
    </source>
</evidence>
<evidence type="ECO:0000313" key="13">
    <source>
        <dbReference type="EMBL" id="MDT0552210.1"/>
    </source>
</evidence>
<dbReference type="InterPro" id="IPR036462">
    <property type="entry name" value="Fumarylacetoacetase_N_sf"/>
</dbReference>
<dbReference type="SUPFAM" id="SSF63433">
    <property type="entry name" value="Fumarylacetoacetate hydrolase, FAH, N-terminal domain"/>
    <property type="match status" value="1"/>
</dbReference>
<comment type="cofactor">
    <cofactor evidence="1">
        <name>Ca(2+)</name>
        <dbReference type="ChEBI" id="CHEBI:29108"/>
    </cofactor>
</comment>
<dbReference type="PANTHER" id="PTHR43069">
    <property type="entry name" value="FUMARYLACETOACETASE"/>
    <property type="match status" value="1"/>
</dbReference>
<comment type="caution">
    <text evidence="13">The sequence shown here is derived from an EMBL/GenBank/DDBJ whole genome shotgun (WGS) entry which is preliminary data.</text>
</comment>